<dbReference type="Gene3D" id="2.60.120.260">
    <property type="entry name" value="Galactose-binding domain-like"/>
    <property type="match status" value="1"/>
</dbReference>
<keyword evidence="7" id="KW-0430">Lectin</keyword>
<dbReference type="PANTHER" id="PTHR45713">
    <property type="entry name" value="FTP DOMAIN-CONTAINING PROTEIN"/>
    <property type="match status" value="1"/>
</dbReference>
<protein>
    <recommendedName>
        <fullName evidence="11">Fucolectin tachylectin-4 pentraxin-1 domain-containing protein</fullName>
    </recommendedName>
</protein>
<dbReference type="Pfam" id="PF22633">
    <property type="entry name" value="F5_F8_type_C_2"/>
    <property type="match status" value="1"/>
</dbReference>
<evidence type="ECO:0000256" key="1">
    <source>
        <dbReference type="ARBA" id="ARBA00002219"/>
    </source>
</evidence>
<name>A0ABU7ERV4_9TELE</name>
<comment type="caution">
    <text evidence="12">The sequence shown here is derived from an EMBL/GenBank/DDBJ whole genome shotgun (WGS) entry which is preliminary data.</text>
</comment>
<keyword evidence="6" id="KW-0479">Metal-binding</keyword>
<comment type="function">
    <text evidence="1">Acts as a defensive agent. Recognizes blood group fucosylated oligosaccharides including A, B, H and Lewis B-type antigens. Does not recognize Lewis A antigen and has low affinity for monovalent haptens.</text>
</comment>
<dbReference type="Proteomes" id="UP001352852">
    <property type="component" value="Unassembled WGS sequence"/>
</dbReference>
<evidence type="ECO:0000313" key="12">
    <source>
        <dbReference type="EMBL" id="MED6288834.1"/>
    </source>
</evidence>
<evidence type="ECO:0000259" key="11">
    <source>
        <dbReference type="SMART" id="SM00607"/>
    </source>
</evidence>
<dbReference type="PANTHER" id="PTHR45713:SF8">
    <property type="entry name" value="SI:CH211-215K15.4"/>
    <property type="match status" value="1"/>
</dbReference>
<evidence type="ECO:0000256" key="3">
    <source>
        <dbReference type="ARBA" id="ARBA00010147"/>
    </source>
</evidence>
<evidence type="ECO:0000256" key="9">
    <source>
        <dbReference type="ARBA" id="ARBA00023157"/>
    </source>
</evidence>
<keyword evidence="13" id="KW-1185">Reference proteome</keyword>
<gene>
    <name evidence="12" type="ORF">CHARACLAT_030339</name>
</gene>
<keyword evidence="8" id="KW-0106">Calcium</keyword>
<evidence type="ECO:0000313" key="13">
    <source>
        <dbReference type="Proteomes" id="UP001352852"/>
    </source>
</evidence>
<evidence type="ECO:0000256" key="8">
    <source>
        <dbReference type="ARBA" id="ARBA00022837"/>
    </source>
</evidence>
<organism evidence="12 13">
    <name type="scientific">Characodon lateralis</name>
    <dbReference type="NCBI Taxonomy" id="208331"/>
    <lineage>
        <taxon>Eukaryota</taxon>
        <taxon>Metazoa</taxon>
        <taxon>Chordata</taxon>
        <taxon>Craniata</taxon>
        <taxon>Vertebrata</taxon>
        <taxon>Euteleostomi</taxon>
        <taxon>Actinopterygii</taxon>
        <taxon>Neopterygii</taxon>
        <taxon>Teleostei</taxon>
        <taxon>Neoteleostei</taxon>
        <taxon>Acanthomorphata</taxon>
        <taxon>Ovalentaria</taxon>
        <taxon>Atherinomorphae</taxon>
        <taxon>Cyprinodontiformes</taxon>
        <taxon>Goodeidae</taxon>
        <taxon>Characodon</taxon>
    </lineage>
</organism>
<dbReference type="EMBL" id="JAHUTJ010061912">
    <property type="protein sequence ID" value="MED6288834.1"/>
    <property type="molecule type" value="Genomic_DNA"/>
</dbReference>
<evidence type="ECO:0000256" key="10">
    <source>
        <dbReference type="SAM" id="SignalP"/>
    </source>
</evidence>
<dbReference type="InterPro" id="IPR051941">
    <property type="entry name" value="BG_Antigen-Binding_Lectin"/>
</dbReference>
<dbReference type="InterPro" id="IPR008979">
    <property type="entry name" value="Galactose-bd-like_sf"/>
</dbReference>
<evidence type="ECO:0000256" key="2">
    <source>
        <dbReference type="ARBA" id="ARBA00004613"/>
    </source>
</evidence>
<evidence type="ECO:0000256" key="7">
    <source>
        <dbReference type="ARBA" id="ARBA00022734"/>
    </source>
</evidence>
<keyword evidence="10" id="KW-0732">Signal</keyword>
<dbReference type="SMART" id="SM00607">
    <property type="entry name" value="FTP"/>
    <property type="match status" value="1"/>
</dbReference>
<feature type="signal peptide" evidence="10">
    <location>
        <begin position="1"/>
        <end position="29"/>
    </location>
</feature>
<feature type="chain" id="PRO_5047416804" description="Fucolectin tachylectin-4 pentraxin-1 domain-containing protein" evidence="10">
    <location>
        <begin position="30"/>
        <end position="181"/>
    </location>
</feature>
<accession>A0ABU7ERV4</accession>
<evidence type="ECO:0000256" key="4">
    <source>
        <dbReference type="ARBA" id="ARBA00011233"/>
    </source>
</evidence>
<evidence type="ECO:0000256" key="6">
    <source>
        <dbReference type="ARBA" id="ARBA00022723"/>
    </source>
</evidence>
<reference evidence="12 13" key="1">
    <citation type="submission" date="2021-06" db="EMBL/GenBank/DDBJ databases">
        <authorList>
            <person name="Palmer J.M."/>
        </authorList>
    </citation>
    <scope>NUCLEOTIDE SEQUENCE [LARGE SCALE GENOMIC DNA]</scope>
    <source>
        <strain evidence="12 13">CL_MEX2019</strain>
        <tissue evidence="12">Muscle</tissue>
    </source>
</reference>
<comment type="similarity">
    <text evidence="3">Belongs to the fucolectin family.</text>
</comment>
<feature type="domain" description="Fucolectin tachylectin-4 pentraxin-1" evidence="11">
    <location>
        <begin position="32"/>
        <end position="180"/>
    </location>
</feature>
<dbReference type="InterPro" id="IPR006585">
    <property type="entry name" value="FTP1"/>
</dbReference>
<dbReference type="SUPFAM" id="SSF49785">
    <property type="entry name" value="Galactose-binding domain-like"/>
    <property type="match status" value="1"/>
</dbReference>
<comment type="subunit">
    <text evidence="4">Homotrimer.</text>
</comment>
<sequence>MKHMSSKKQGIMRQVILFHLLLFFPMHSGQNYQNVALRGKATQSQRYEGSWDVFGAASNAIDGNTDSAFKDGSCSHTARQTNPWWRVDLLDSYIVTQIIITNRRDCCPERINGAEIRIGNSLESNGAENPLAATVSESPTGISEINLPDRMEGRYVTVLIPGSEKILTLCEVEVYGYRAPT</sequence>
<feature type="non-terminal residue" evidence="12">
    <location>
        <position position="181"/>
    </location>
</feature>
<keyword evidence="5" id="KW-0964">Secreted</keyword>
<proteinExistence type="inferred from homology"/>
<keyword evidence="9" id="KW-1015">Disulfide bond</keyword>
<comment type="subcellular location">
    <subcellularLocation>
        <location evidence="2">Secreted</location>
    </subcellularLocation>
</comment>
<evidence type="ECO:0000256" key="5">
    <source>
        <dbReference type="ARBA" id="ARBA00022525"/>
    </source>
</evidence>